<protein>
    <submittedName>
        <fullName evidence="3">Uncharacterized protein</fullName>
    </submittedName>
</protein>
<gene>
    <name evidence="3" type="ORF">BCR32DRAFT_277277</name>
</gene>
<dbReference type="OrthoDB" id="2145170at2759"/>
<reference evidence="3 4" key="2">
    <citation type="submission" date="2016-08" db="EMBL/GenBank/DDBJ databases">
        <title>Pervasive Adenine N6-methylation of Active Genes in Fungi.</title>
        <authorList>
            <consortium name="DOE Joint Genome Institute"/>
            <person name="Mondo S.J."/>
            <person name="Dannebaum R.O."/>
            <person name="Kuo R.C."/>
            <person name="Labutti K."/>
            <person name="Haridas S."/>
            <person name="Kuo A."/>
            <person name="Salamov A."/>
            <person name="Ahrendt S.R."/>
            <person name="Lipzen A."/>
            <person name="Sullivan W."/>
            <person name="Andreopoulos W.B."/>
            <person name="Clum A."/>
            <person name="Lindquist E."/>
            <person name="Daum C."/>
            <person name="Ramamoorthy G.K."/>
            <person name="Gryganskyi A."/>
            <person name="Culley D."/>
            <person name="Magnuson J.K."/>
            <person name="James T.Y."/>
            <person name="O'Malley M.A."/>
            <person name="Stajich J.E."/>
            <person name="Spatafora J.W."/>
            <person name="Visel A."/>
            <person name="Grigoriev I.V."/>
        </authorList>
    </citation>
    <scope>NUCLEOTIDE SEQUENCE [LARGE SCALE GENOMIC DNA]</scope>
    <source>
        <strain evidence="3 4">S4</strain>
    </source>
</reference>
<sequence>MYYINKYEKLEKLKNKSKIYIVNSKELSLLQNQKAKYYYLTNCYNLYTYKIPQNEFFFTKNNNNNNSKRTKKHSQTTNEQNNNNTLNEKLKNKEKDNIVVIKVVKNINNNNININENNSLQKIINNLRLEKLNNIIYQFINNVNNNKNNKENEIIKERCKKGYLFPIIKFSKQNDIPRIIEEEIVREINQFIKYYPISKKPNEQLNTIINIGKAIEYFLVKGIPFSSLKLNWNNKNYLILLEKIGNSLPSQYFNIIIKLKENDLSYLSIFFQFKRSFGNIKMESDCNKLLDELIAKHFIQYFKKNPLFDVQISIKNPIIGLASPFSKVIKKTIPNEIYKELLTHITANKNGLSYKILKNHPDFEQFLYKNFIHRYLYTYHHKIQVNAHTIPEKIYLMYKGKMENWNDIKDKIHYRDDKITMTGRYSQQGIIDQDIFSWPELTSFICRHLDDEKEKIKTESNLEKENNLNNNNNNDDNDNNNRNDYSNDNYSSNEETDFDSSLNEEDINNEVNNNNNNNNNINDDDDDDDDDSNNSTIFNEDFNENISISSTISNNNNNKEVLLTSINEMIQHYKEKYKIYSDIYKESLINNSKETVEKFLYYDTKMKRNQDPYEHNWGNRYLLEYSFWIISQPRLSGDHAFIKLKTPEGKVYSVGLYREFKSSLFDSIIFPLRIKPCKFISPDLSEFWKGYYNSIAIEITKEQFEKIKNKINEDQKTIQYRPYQHINYNCVTWTQEVAALANIYFPCDYPMTKLLFKNYHFQNFSRKIFRSKFLNPYYILLNKIWAFIINFLSTILGARRIDKRVKKNNYYDIKPFYTSIKDYFDINKVILMHPFIMGYHVFNYIHSWRYDQVCQLEIKLKELIEKIQQHQQHQHHHHQEFQIISNEEKNENITNDIQEIMDIKKKLENLPYSIPDKFRQKQNLPKDELYTKCPIY</sequence>
<feature type="compositionally biased region" description="Low complexity" evidence="1">
    <location>
        <begin position="509"/>
        <end position="521"/>
    </location>
</feature>
<evidence type="ECO:0000256" key="1">
    <source>
        <dbReference type="SAM" id="MobiDB-lite"/>
    </source>
</evidence>
<reference evidence="3 4" key="1">
    <citation type="submission" date="2016-08" db="EMBL/GenBank/DDBJ databases">
        <title>A Parts List for Fungal Cellulosomes Revealed by Comparative Genomics.</title>
        <authorList>
            <consortium name="DOE Joint Genome Institute"/>
            <person name="Haitjema C.H."/>
            <person name="Gilmore S.P."/>
            <person name="Henske J.K."/>
            <person name="Solomon K.V."/>
            <person name="De Groot R."/>
            <person name="Kuo A."/>
            <person name="Mondo S.J."/>
            <person name="Salamov A.A."/>
            <person name="Labutti K."/>
            <person name="Zhao Z."/>
            <person name="Chiniquy J."/>
            <person name="Barry K."/>
            <person name="Brewer H.M."/>
            <person name="Purvine S.O."/>
            <person name="Wright A.T."/>
            <person name="Boxma B."/>
            <person name="Van Alen T."/>
            <person name="Hackstein J.H."/>
            <person name="Baker S.E."/>
            <person name="Grigoriev I.V."/>
            <person name="O'Malley M.A."/>
        </authorList>
    </citation>
    <scope>NUCLEOTIDE SEQUENCE [LARGE SCALE GENOMIC DNA]</scope>
    <source>
        <strain evidence="3 4">S4</strain>
    </source>
</reference>
<keyword evidence="2" id="KW-1133">Transmembrane helix</keyword>
<feature type="transmembrane region" description="Helical" evidence="2">
    <location>
        <begin position="777"/>
        <end position="798"/>
    </location>
</feature>
<keyword evidence="2" id="KW-0812">Transmembrane</keyword>
<feature type="compositionally biased region" description="Acidic residues" evidence="1">
    <location>
        <begin position="494"/>
        <end position="508"/>
    </location>
</feature>
<keyword evidence="2" id="KW-0472">Membrane</keyword>
<feature type="compositionally biased region" description="Low complexity" evidence="1">
    <location>
        <begin position="75"/>
        <end position="87"/>
    </location>
</feature>
<dbReference type="EMBL" id="MCFG01000055">
    <property type="protein sequence ID" value="ORX84294.1"/>
    <property type="molecule type" value="Genomic_DNA"/>
</dbReference>
<feature type="region of interest" description="Disordered" evidence="1">
    <location>
        <begin position="60"/>
        <end position="88"/>
    </location>
</feature>
<dbReference type="Proteomes" id="UP000193944">
    <property type="component" value="Unassembled WGS sequence"/>
</dbReference>
<evidence type="ECO:0000313" key="3">
    <source>
        <dbReference type="EMBL" id="ORX84294.1"/>
    </source>
</evidence>
<proteinExistence type="predicted"/>
<name>A0A1Y1XFZ0_9FUNG</name>
<feature type="compositionally biased region" description="Acidic residues" evidence="1">
    <location>
        <begin position="522"/>
        <end position="532"/>
    </location>
</feature>
<dbReference type="AlphaFoldDB" id="A0A1Y1XFZ0"/>
<comment type="caution">
    <text evidence="3">The sequence shown here is derived from an EMBL/GenBank/DDBJ whole genome shotgun (WGS) entry which is preliminary data.</text>
</comment>
<organism evidence="3 4">
    <name type="scientific">Anaeromyces robustus</name>
    <dbReference type="NCBI Taxonomy" id="1754192"/>
    <lineage>
        <taxon>Eukaryota</taxon>
        <taxon>Fungi</taxon>
        <taxon>Fungi incertae sedis</taxon>
        <taxon>Chytridiomycota</taxon>
        <taxon>Chytridiomycota incertae sedis</taxon>
        <taxon>Neocallimastigomycetes</taxon>
        <taxon>Neocallimastigales</taxon>
        <taxon>Neocallimastigaceae</taxon>
        <taxon>Anaeromyces</taxon>
    </lineage>
</organism>
<accession>A0A1Y1XFZ0</accession>
<evidence type="ECO:0000256" key="2">
    <source>
        <dbReference type="SAM" id="Phobius"/>
    </source>
</evidence>
<evidence type="ECO:0000313" key="4">
    <source>
        <dbReference type="Proteomes" id="UP000193944"/>
    </source>
</evidence>
<feature type="compositionally biased region" description="Low complexity" evidence="1">
    <location>
        <begin position="467"/>
        <end position="493"/>
    </location>
</feature>
<keyword evidence="4" id="KW-1185">Reference proteome</keyword>
<feature type="region of interest" description="Disordered" evidence="1">
    <location>
        <begin position="459"/>
        <end position="539"/>
    </location>
</feature>